<dbReference type="InterPro" id="IPR025714">
    <property type="entry name" value="Methyltranfer_dom"/>
</dbReference>
<dbReference type="PROSITE" id="PS51608">
    <property type="entry name" value="SAM_MT_UBIE"/>
    <property type="match status" value="1"/>
</dbReference>
<accession>A0AAJ0D8I0</accession>
<feature type="domain" description="Methyltransferase" evidence="2">
    <location>
        <begin position="40"/>
        <end position="148"/>
    </location>
</feature>
<dbReference type="GO" id="GO:0008168">
    <property type="term" value="F:methyltransferase activity"/>
    <property type="evidence" value="ECO:0007669"/>
    <property type="project" value="InterPro"/>
</dbReference>
<evidence type="ECO:0000256" key="1">
    <source>
        <dbReference type="SAM" id="MobiDB-lite"/>
    </source>
</evidence>
<dbReference type="SUPFAM" id="SSF53335">
    <property type="entry name" value="S-adenosyl-L-methionine-dependent methyltransferases"/>
    <property type="match status" value="1"/>
</dbReference>
<gene>
    <name evidence="3" type="ORF">LTR09_009812</name>
</gene>
<organism evidence="3 4">
    <name type="scientific">Extremus antarcticus</name>
    <dbReference type="NCBI Taxonomy" id="702011"/>
    <lineage>
        <taxon>Eukaryota</taxon>
        <taxon>Fungi</taxon>
        <taxon>Dikarya</taxon>
        <taxon>Ascomycota</taxon>
        <taxon>Pezizomycotina</taxon>
        <taxon>Dothideomycetes</taxon>
        <taxon>Dothideomycetidae</taxon>
        <taxon>Mycosphaerellales</taxon>
        <taxon>Extremaceae</taxon>
        <taxon>Extremus</taxon>
    </lineage>
</organism>
<sequence length="293" mass="32449">MRRDQAKDAQDLYDGRSSKYDDSHHPRLARHMAEMADLRPGEHVLDLACGTGLVSFPASTIVGADGSVVGVDISSGMLSQANSRLSKHDLHNVDFYQNSITDLDALEDVKGKQFDAIMCCSALVLLEDAAGALKHWTRYLKPGGRLVTDVTHPMNLAGGTALERVGRRLQRPVPYYREPFQTPEDLRSRMEAVGLRDVEITFLSIQDIPGTEELKDYIVPDFAQPKIQAEYDGADADQVFEEVIGGTAYKDLASPEDVREQAKALFREEWARIADSDGKVRVVDGLFVGKGWK</sequence>
<evidence type="ECO:0000313" key="3">
    <source>
        <dbReference type="EMBL" id="KAK3048917.1"/>
    </source>
</evidence>
<comment type="caution">
    <text evidence="3">The sequence shown here is derived from an EMBL/GenBank/DDBJ whole genome shotgun (WGS) entry which is preliminary data.</text>
</comment>
<dbReference type="Gene3D" id="3.40.50.150">
    <property type="entry name" value="Vaccinia Virus protein VP39"/>
    <property type="match status" value="1"/>
</dbReference>
<dbReference type="Proteomes" id="UP001271007">
    <property type="component" value="Unassembled WGS sequence"/>
</dbReference>
<name>A0AAJ0D8I0_9PEZI</name>
<feature type="region of interest" description="Disordered" evidence="1">
    <location>
        <begin position="1"/>
        <end position="25"/>
    </location>
</feature>
<keyword evidence="4" id="KW-1185">Reference proteome</keyword>
<dbReference type="InterPro" id="IPR029063">
    <property type="entry name" value="SAM-dependent_MTases_sf"/>
</dbReference>
<evidence type="ECO:0000259" key="2">
    <source>
        <dbReference type="Pfam" id="PF13847"/>
    </source>
</evidence>
<dbReference type="AlphaFoldDB" id="A0AAJ0D8I0"/>
<dbReference type="EMBL" id="JAWDJX010000044">
    <property type="protein sequence ID" value="KAK3048917.1"/>
    <property type="molecule type" value="Genomic_DNA"/>
</dbReference>
<evidence type="ECO:0000313" key="4">
    <source>
        <dbReference type="Proteomes" id="UP001271007"/>
    </source>
</evidence>
<dbReference type="CDD" id="cd02440">
    <property type="entry name" value="AdoMet_MTases"/>
    <property type="match status" value="1"/>
</dbReference>
<reference evidence="3" key="1">
    <citation type="submission" date="2023-04" db="EMBL/GenBank/DDBJ databases">
        <title>Black Yeasts Isolated from many extreme environments.</title>
        <authorList>
            <person name="Coleine C."/>
            <person name="Stajich J.E."/>
            <person name="Selbmann L."/>
        </authorList>
    </citation>
    <scope>NUCLEOTIDE SEQUENCE</scope>
    <source>
        <strain evidence="3">CCFEE 5312</strain>
    </source>
</reference>
<protein>
    <recommendedName>
        <fullName evidence="2">Methyltransferase domain-containing protein</fullName>
    </recommendedName>
</protein>
<dbReference type="Pfam" id="PF13847">
    <property type="entry name" value="Methyltransf_31"/>
    <property type="match status" value="1"/>
</dbReference>
<dbReference type="InterPro" id="IPR004033">
    <property type="entry name" value="UbiE/COQ5_MeTrFase"/>
</dbReference>
<proteinExistence type="predicted"/>
<dbReference type="PANTHER" id="PTHR43861">
    <property type="entry name" value="TRANS-ACONITATE 2-METHYLTRANSFERASE-RELATED"/>
    <property type="match status" value="1"/>
</dbReference>